<proteinExistence type="predicted"/>
<dbReference type="RefSeq" id="WP_179843426.1">
    <property type="nucleotide sequence ID" value="NZ_JACCBA010000001.1"/>
</dbReference>
<dbReference type="EMBL" id="JACCBA010000001">
    <property type="protein sequence ID" value="NYD46121.1"/>
    <property type="molecule type" value="Genomic_DNA"/>
</dbReference>
<reference evidence="1 2" key="1">
    <citation type="submission" date="2020-07" db="EMBL/GenBank/DDBJ databases">
        <title>Sequencing the genomes of 1000 actinobacteria strains.</title>
        <authorList>
            <person name="Klenk H.-P."/>
        </authorList>
    </citation>
    <scope>NUCLEOTIDE SEQUENCE [LARGE SCALE GENOMIC DNA]</scope>
    <source>
        <strain evidence="1 2">DSM 40398</strain>
    </source>
</reference>
<evidence type="ECO:0000313" key="1">
    <source>
        <dbReference type="EMBL" id="NYD46121.1"/>
    </source>
</evidence>
<gene>
    <name evidence="1" type="ORF">BJY14_002104</name>
</gene>
<dbReference type="Proteomes" id="UP000529783">
    <property type="component" value="Unassembled WGS sequence"/>
</dbReference>
<organism evidence="1 2">
    <name type="scientific">Actinomadura luteofluorescens</name>
    <dbReference type="NCBI Taxonomy" id="46163"/>
    <lineage>
        <taxon>Bacteria</taxon>
        <taxon>Bacillati</taxon>
        <taxon>Actinomycetota</taxon>
        <taxon>Actinomycetes</taxon>
        <taxon>Streptosporangiales</taxon>
        <taxon>Thermomonosporaceae</taxon>
        <taxon>Actinomadura</taxon>
    </lineage>
</organism>
<dbReference type="AlphaFoldDB" id="A0A7Y9EE72"/>
<comment type="caution">
    <text evidence="1">The sequence shown here is derived from an EMBL/GenBank/DDBJ whole genome shotgun (WGS) entry which is preliminary data.</text>
</comment>
<sequence length="321" mass="36286">MLDARHVIITHSAADRAAAILGYNRAQARTWLDREKRKGRVVDRLPHPFSGKRSRSGHFVLIDETLIMQLTRTEKGEWLATGCEFFPAWLRARGLGGEKIDPFALASNELTARIGFSEHALDRYAQRTAGFPERRLSDWEKDQAKAELRRQLSRDAHASRERPAWYRSRTPNDFFVVAEGGEICIPMRHTPGSATPFTALTVLHQSMRLFDKTPDDLARACQFTPEALEQAALLSTNGDKPGTWLSTQITGSGQLSWHPPRGHRPYPGARFYVHAGSVFLPAAWDKQSRQPLVILGSHRIRLPLAQRILAWLRGRFALRVS</sequence>
<keyword evidence="2" id="KW-1185">Reference proteome</keyword>
<protein>
    <submittedName>
        <fullName evidence="1">Uncharacterized protein</fullName>
    </submittedName>
</protein>
<evidence type="ECO:0000313" key="2">
    <source>
        <dbReference type="Proteomes" id="UP000529783"/>
    </source>
</evidence>
<name>A0A7Y9EE72_9ACTN</name>
<accession>A0A7Y9EE72</accession>